<feature type="domain" description="CCHC-type" evidence="11">
    <location>
        <begin position="183"/>
        <end position="198"/>
    </location>
</feature>
<dbReference type="RefSeq" id="XP_028315833.1">
    <property type="nucleotide sequence ID" value="XM_028460032.1"/>
</dbReference>
<feature type="region of interest" description="Disordered" evidence="10">
    <location>
        <begin position="1"/>
        <end position="45"/>
    </location>
</feature>
<dbReference type="InterPro" id="IPR036875">
    <property type="entry name" value="Znf_CCHC_sf"/>
</dbReference>
<dbReference type="GeneID" id="114471310"/>
<dbReference type="Ensembl" id="ENSGWIT00000041249.1">
    <property type="protein sequence ID" value="ENSGWIP00000037885.1"/>
    <property type="gene ID" value="ENSGWIG00000019449.1"/>
</dbReference>
<feature type="compositionally biased region" description="Basic residues" evidence="10">
    <location>
        <begin position="436"/>
        <end position="446"/>
    </location>
</feature>
<evidence type="ECO:0000256" key="2">
    <source>
        <dbReference type="ARBA" id="ARBA00022723"/>
    </source>
</evidence>
<evidence type="ECO:0000256" key="7">
    <source>
        <dbReference type="ARBA" id="ARBA00041190"/>
    </source>
</evidence>
<keyword evidence="4 9" id="KW-0863">Zinc-finger</keyword>
<dbReference type="InterPro" id="IPR001878">
    <property type="entry name" value="Znf_CCHC"/>
</dbReference>
<dbReference type="GO" id="GO:0071039">
    <property type="term" value="P:nuclear polyadenylation-dependent CUT catabolic process"/>
    <property type="evidence" value="ECO:0007669"/>
    <property type="project" value="TreeGrafter"/>
</dbReference>
<feature type="compositionally biased region" description="Basic and acidic residues" evidence="10">
    <location>
        <begin position="424"/>
        <end position="435"/>
    </location>
</feature>
<reference evidence="12" key="3">
    <citation type="submission" date="2025-09" db="UniProtKB">
        <authorList>
            <consortium name="Ensembl"/>
        </authorList>
    </citation>
    <scope>IDENTIFICATION</scope>
</reference>
<protein>
    <recommendedName>
        <fullName evidence="7">Zinc finger CCHC domain-containing protein 7</fullName>
    </recommendedName>
    <alternativeName>
        <fullName evidence="8">TRAMP-like complex RNA-binding factor ZCCHC7</fullName>
    </alternativeName>
</protein>
<keyword evidence="5" id="KW-0862">Zinc</keyword>
<evidence type="ECO:0000256" key="4">
    <source>
        <dbReference type="ARBA" id="ARBA00022771"/>
    </source>
</evidence>
<dbReference type="GO" id="GO:0071037">
    <property type="term" value="P:nuclear polyadenylation-dependent snRNA catabolic process"/>
    <property type="evidence" value="ECO:0007669"/>
    <property type="project" value="TreeGrafter"/>
</dbReference>
<dbReference type="PANTHER" id="PTHR46543">
    <property type="entry name" value="ZINC FINGER CCHC DOMAIN-CONTAINING PROTEIN 7"/>
    <property type="match status" value="1"/>
</dbReference>
<dbReference type="Pfam" id="PF00098">
    <property type="entry name" value="zf-CCHC"/>
    <property type="match status" value="1"/>
</dbReference>
<dbReference type="GO" id="GO:0008270">
    <property type="term" value="F:zinc ion binding"/>
    <property type="evidence" value="ECO:0007669"/>
    <property type="project" value="UniProtKB-KW"/>
</dbReference>
<keyword evidence="6" id="KW-0539">Nucleus</keyword>
<reference evidence="12" key="1">
    <citation type="submission" date="2020-06" db="EMBL/GenBank/DDBJ databases">
        <authorList>
            <consortium name="Wellcome Sanger Institute Data Sharing"/>
        </authorList>
    </citation>
    <scope>NUCLEOTIDE SEQUENCE [LARGE SCALE GENOMIC DNA]</scope>
</reference>
<comment type="subcellular location">
    <subcellularLocation>
        <location evidence="1">Nucleus</location>
    </subcellularLocation>
</comment>
<feature type="domain" description="CCHC-type" evidence="11">
    <location>
        <begin position="272"/>
        <end position="287"/>
    </location>
</feature>
<dbReference type="GO" id="GO:0003723">
    <property type="term" value="F:RNA binding"/>
    <property type="evidence" value="ECO:0007669"/>
    <property type="project" value="TreeGrafter"/>
</dbReference>
<keyword evidence="3" id="KW-0677">Repeat</keyword>
<evidence type="ECO:0000256" key="9">
    <source>
        <dbReference type="PROSITE-ProRule" id="PRU00047"/>
    </source>
</evidence>
<feature type="compositionally biased region" description="Basic and acidic residues" evidence="10">
    <location>
        <begin position="29"/>
        <end position="44"/>
    </location>
</feature>
<dbReference type="GO" id="GO:0071035">
    <property type="term" value="P:nuclear polyadenylation-dependent rRNA catabolic process"/>
    <property type="evidence" value="ECO:0007669"/>
    <property type="project" value="TreeGrafter"/>
</dbReference>
<dbReference type="InterPro" id="IPR051644">
    <property type="entry name" value="TRAMP_AT-DNA-binding"/>
</dbReference>
<evidence type="ECO:0000256" key="3">
    <source>
        <dbReference type="ARBA" id="ARBA00022737"/>
    </source>
</evidence>
<dbReference type="GO" id="GO:0071038">
    <property type="term" value="P:TRAMP-dependent tRNA surveillance pathway"/>
    <property type="evidence" value="ECO:0007669"/>
    <property type="project" value="TreeGrafter"/>
</dbReference>
<evidence type="ECO:0000313" key="13">
    <source>
        <dbReference type="Proteomes" id="UP000694680"/>
    </source>
</evidence>
<feature type="compositionally biased region" description="Basic and acidic residues" evidence="10">
    <location>
        <begin position="1"/>
        <end position="15"/>
    </location>
</feature>
<evidence type="ECO:0000256" key="1">
    <source>
        <dbReference type="ARBA" id="ARBA00004123"/>
    </source>
</evidence>
<evidence type="ECO:0000259" key="11">
    <source>
        <dbReference type="PROSITE" id="PS50158"/>
    </source>
</evidence>
<evidence type="ECO:0000256" key="10">
    <source>
        <dbReference type="SAM" id="MobiDB-lite"/>
    </source>
</evidence>
<evidence type="ECO:0000313" key="12">
    <source>
        <dbReference type="Ensembl" id="ENSGWIP00000037885.1"/>
    </source>
</evidence>
<dbReference type="PANTHER" id="PTHR46543:SF1">
    <property type="entry name" value="ZINC FINGER CCHC DOMAIN-CONTAINING PROTEIN 7"/>
    <property type="match status" value="1"/>
</dbReference>
<dbReference type="GO" id="GO:0071031">
    <property type="term" value="P:nuclear mRNA surveillance of mRNA 3'-end processing"/>
    <property type="evidence" value="ECO:0007669"/>
    <property type="project" value="TreeGrafter"/>
</dbReference>
<dbReference type="PROSITE" id="PS50158">
    <property type="entry name" value="ZF_CCHC"/>
    <property type="match status" value="2"/>
</dbReference>
<dbReference type="SMART" id="SM00343">
    <property type="entry name" value="ZnF_C2HC"/>
    <property type="match status" value="4"/>
</dbReference>
<dbReference type="AlphaFoldDB" id="A0A8C5N912"/>
<dbReference type="Proteomes" id="UP000694680">
    <property type="component" value="Chromosome 10"/>
</dbReference>
<feature type="region of interest" description="Disordered" evidence="10">
    <location>
        <begin position="392"/>
        <end position="446"/>
    </location>
</feature>
<sequence length="473" mass="53487">MIHINKDTGGGRDESYYIGDFSSSEDEGERQARDQDRPRTRWTRDTSPLLLLAFPQASGSHWGDCSLDTGAGLQEEHQEDEGPIEDWMILGKVGPEEEDSSIQLHLSYGTSSEDGSQSEDEVETDRMKDSVNEAWALSARDKKGVDWCAPSSFSRRQSLMCQMCNRAGHVSKQCFYQKKSLTCSLCGTGGHIHRSCPRLHCPICGRHQHGRSACEVPAVWKQQCQRCKMTGHLSDVCPDTWRQYHNTITPGAPVLPQQTVHHLKLKRTHANCYNCGSHGHYGFECTQTRMVSGTFLSLPFVCHYDSKEEILQNGTSRLKEAKERVGFMLHPQIAQLSANVSEFCEKLQVVQVRNKPKQKCCIQAPRRKTWPERRRERRQVKMLRREAQAMREGGILGRSGNGDNAEVCPTNPFGKPGSGQPSPEPKKSRSDEMGCRKRSGKWKKMRRMGLKCRGLYSHSDIGSEGHFTKHRVK</sequence>
<gene>
    <name evidence="12" type="primary">LOC114471310</name>
</gene>
<organism evidence="12 13">
    <name type="scientific">Gouania willdenowi</name>
    <name type="common">Blunt-snouted clingfish</name>
    <name type="synonym">Lepadogaster willdenowi</name>
    <dbReference type="NCBI Taxonomy" id="441366"/>
    <lineage>
        <taxon>Eukaryota</taxon>
        <taxon>Metazoa</taxon>
        <taxon>Chordata</taxon>
        <taxon>Craniata</taxon>
        <taxon>Vertebrata</taxon>
        <taxon>Euteleostomi</taxon>
        <taxon>Actinopterygii</taxon>
        <taxon>Neopterygii</taxon>
        <taxon>Teleostei</taxon>
        <taxon>Neoteleostei</taxon>
        <taxon>Acanthomorphata</taxon>
        <taxon>Ovalentaria</taxon>
        <taxon>Blenniimorphae</taxon>
        <taxon>Blenniiformes</taxon>
        <taxon>Gobiesocoidei</taxon>
        <taxon>Gobiesocidae</taxon>
        <taxon>Gobiesocinae</taxon>
        <taxon>Gouania</taxon>
    </lineage>
</organism>
<name>A0A8C5N912_GOUWI</name>
<evidence type="ECO:0000256" key="6">
    <source>
        <dbReference type="ARBA" id="ARBA00023242"/>
    </source>
</evidence>
<proteinExistence type="predicted"/>
<dbReference type="Gene3D" id="4.10.60.10">
    <property type="entry name" value="Zinc finger, CCHC-type"/>
    <property type="match status" value="2"/>
</dbReference>
<keyword evidence="13" id="KW-1185">Reference proteome</keyword>
<dbReference type="GO" id="GO:0071036">
    <property type="term" value="P:nuclear polyadenylation-dependent snoRNA catabolic process"/>
    <property type="evidence" value="ECO:0007669"/>
    <property type="project" value="TreeGrafter"/>
</dbReference>
<evidence type="ECO:0000256" key="5">
    <source>
        <dbReference type="ARBA" id="ARBA00022833"/>
    </source>
</evidence>
<dbReference type="GO" id="GO:0031499">
    <property type="term" value="C:TRAMP complex"/>
    <property type="evidence" value="ECO:0007669"/>
    <property type="project" value="TreeGrafter"/>
</dbReference>
<keyword evidence="2" id="KW-0479">Metal-binding</keyword>
<evidence type="ECO:0000256" key="8">
    <source>
        <dbReference type="ARBA" id="ARBA00043023"/>
    </source>
</evidence>
<reference evidence="12" key="2">
    <citation type="submission" date="2025-08" db="UniProtKB">
        <authorList>
            <consortium name="Ensembl"/>
        </authorList>
    </citation>
    <scope>IDENTIFICATION</scope>
</reference>
<dbReference type="SUPFAM" id="SSF57756">
    <property type="entry name" value="Retrovirus zinc finger-like domains"/>
    <property type="match status" value="1"/>
</dbReference>
<accession>A0A8C5N912</accession>